<dbReference type="EMBL" id="MN740601">
    <property type="protein sequence ID" value="QHS78662.1"/>
    <property type="molecule type" value="Genomic_DNA"/>
</dbReference>
<evidence type="ECO:0000313" key="2">
    <source>
        <dbReference type="EMBL" id="QHS78662.1"/>
    </source>
</evidence>
<dbReference type="AlphaFoldDB" id="A0A6C0AG29"/>
<proteinExistence type="predicted"/>
<reference evidence="2" key="1">
    <citation type="journal article" date="2020" name="Nature">
        <title>Giant virus diversity and host interactions through global metagenomics.</title>
        <authorList>
            <person name="Schulz F."/>
            <person name="Roux S."/>
            <person name="Paez-Espino D."/>
            <person name="Jungbluth S."/>
            <person name="Walsh D.A."/>
            <person name="Denef V.J."/>
            <person name="McMahon K.D."/>
            <person name="Konstantinidis K.T."/>
            <person name="Eloe-Fadrosh E.A."/>
            <person name="Kyrpides N.C."/>
            <person name="Woyke T."/>
        </authorList>
    </citation>
    <scope>NUCLEOTIDE SEQUENCE</scope>
    <source>
        <strain evidence="2">GVMAG-S-1024976-23</strain>
    </source>
</reference>
<keyword evidence="1" id="KW-0175">Coiled coil</keyword>
<evidence type="ECO:0000256" key="1">
    <source>
        <dbReference type="SAM" id="Coils"/>
    </source>
</evidence>
<protein>
    <submittedName>
        <fullName evidence="2">Uncharacterized protein</fullName>
    </submittedName>
</protein>
<feature type="coiled-coil region" evidence="1">
    <location>
        <begin position="54"/>
        <end position="81"/>
    </location>
</feature>
<sequence length="101" mass="12087">MDEIDLDIYEENNEKYCNNITMDEIDLDIYEENNEKYCNNSLTKKSRLLKLFGFGNIIKELNKLRKEISELRLTVKILEERNAYLVKKNSLLLNFSFENNL</sequence>
<name>A0A6C0AG29_9ZZZZ</name>
<organism evidence="2">
    <name type="scientific">viral metagenome</name>
    <dbReference type="NCBI Taxonomy" id="1070528"/>
    <lineage>
        <taxon>unclassified sequences</taxon>
        <taxon>metagenomes</taxon>
        <taxon>organismal metagenomes</taxon>
    </lineage>
</organism>
<accession>A0A6C0AG29</accession>